<evidence type="ECO:0000313" key="2">
    <source>
        <dbReference type="Proteomes" id="UP000835052"/>
    </source>
</evidence>
<protein>
    <submittedName>
        <fullName evidence="1">Uncharacterized protein</fullName>
    </submittedName>
</protein>
<proteinExistence type="predicted"/>
<keyword evidence="2" id="KW-1185">Reference proteome</keyword>
<sequence>MSIIGGVESGDVTIVVDSSIDPGVESGDVIIVVVSSEDVVPSVDHVDVSKAVDDVVTSEGHEDVPSEVVDDVVPSGGHEDSPPEVVVVSEDVQEERVESGNVIIVVSSSGSPGVVKTFGDSVDALEKVLEGVENDVASSGTVEVNPDVVTDVDDTSSGVVSSEGVIVDVTSLSDDVVSSKNEVVVHSEGADVPSSVSVVVVASDDVTSSGVKVVVTSDDVTSSKADVVIHSEGVDVSSSGSEVVNPADEVTNSDVVHPEVPVVASESRCLQNHRQFFRITCRSFRRREMDHRAQAVGTEKDAVTPRSA</sequence>
<comment type="caution">
    <text evidence="1">The sequence shown here is derived from an EMBL/GenBank/DDBJ whole genome shotgun (WGS) entry which is preliminary data.</text>
</comment>
<organism evidence="1 2">
    <name type="scientific">Caenorhabditis auriculariae</name>
    <dbReference type="NCBI Taxonomy" id="2777116"/>
    <lineage>
        <taxon>Eukaryota</taxon>
        <taxon>Metazoa</taxon>
        <taxon>Ecdysozoa</taxon>
        <taxon>Nematoda</taxon>
        <taxon>Chromadorea</taxon>
        <taxon>Rhabditida</taxon>
        <taxon>Rhabditina</taxon>
        <taxon>Rhabditomorpha</taxon>
        <taxon>Rhabditoidea</taxon>
        <taxon>Rhabditidae</taxon>
        <taxon>Peloderinae</taxon>
        <taxon>Caenorhabditis</taxon>
    </lineage>
</organism>
<dbReference type="Proteomes" id="UP000835052">
    <property type="component" value="Unassembled WGS sequence"/>
</dbReference>
<gene>
    <name evidence="1" type="ORF">CAUJ_LOCUS5410</name>
</gene>
<name>A0A8S1H1U0_9PELO</name>
<dbReference type="EMBL" id="CAJGYM010000011">
    <property type="protein sequence ID" value="CAD6189491.1"/>
    <property type="molecule type" value="Genomic_DNA"/>
</dbReference>
<reference evidence="1" key="1">
    <citation type="submission" date="2020-10" db="EMBL/GenBank/DDBJ databases">
        <authorList>
            <person name="Kikuchi T."/>
        </authorList>
    </citation>
    <scope>NUCLEOTIDE SEQUENCE</scope>
    <source>
        <strain evidence="1">NKZ352</strain>
    </source>
</reference>
<accession>A0A8S1H1U0</accession>
<dbReference type="AlphaFoldDB" id="A0A8S1H1U0"/>
<evidence type="ECO:0000313" key="1">
    <source>
        <dbReference type="EMBL" id="CAD6189491.1"/>
    </source>
</evidence>